<dbReference type="PANTHER" id="PTHR35302">
    <property type="match status" value="1"/>
</dbReference>
<dbReference type="Pfam" id="PF12046">
    <property type="entry name" value="CCB1"/>
    <property type="match status" value="1"/>
</dbReference>
<dbReference type="InterPro" id="IPR021919">
    <property type="entry name" value="CCB1"/>
</dbReference>
<organism evidence="2 3">
    <name type="scientific">Prochlorococcus marinus subsp. pastoris (strain CCMP1986 / NIES-2087 / MED4)</name>
    <dbReference type="NCBI Taxonomy" id="59919"/>
    <lineage>
        <taxon>Bacteria</taxon>
        <taxon>Bacillati</taxon>
        <taxon>Cyanobacteriota</taxon>
        <taxon>Cyanophyceae</taxon>
        <taxon>Synechococcales</taxon>
        <taxon>Prochlorococcaceae</taxon>
        <taxon>Prochlorococcus</taxon>
    </lineage>
</organism>
<feature type="transmembrane region" description="Helical" evidence="1">
    <location>
        <begin position="110"/>
        <end position="128"/>
    </location>
</feature>
<accession>Q7UZS2</accession>
<sequence>MTYSLNSTLLLTILLAIGLFFFLRASSKDRTTIVEITSCQKPIEVLKVMYEWLNLRGWNQTGGDFDQRILIFKGQVVSSKFLAIFLGLLGGLGSCALGLVIIQIYPTLGWWPILLGLIGGPLSGMIYFRKSAREEKFELRLISSEDNEEMTLIRLRAHRDELISLENELRDRLKLKSDGSLFKTPI</sequence>
<dbReference type="EMBL" id="BX548174">
    <property type="protein sequence ID" value="CAE20042.1"/>
    <property type="molecule type" value="Genomic_DNA"/>
</dbReference>
<feature type="transmembrane region" description="Helical" evidence="1">
    <location>
        <begin position="6"/>
        <end position="23"/>
    </location>
</feature>
<dbReference type="HOGENOM" id="CLU_067692_2_0_3"/>
<evidence type="ECO:0000313" key="2">
    <source>
        <dbReference type="EMBL" id="CAE20042.1"/>
    </source>
</evidence>
<reference evidence="2 3" key="1">
    <citation type="journal article" date="2003" name="Nature">
        <title>Genome divergence in two Prochlorococcus ecotypes reflects oceanic niche differentiation.</title>
        <authorList>
            <person name="Rocap G."/>
            <person name="Larimer F.W."/>
            <person name="Lamerdin J.E."/>
            <person name="Malfatti S."/>
            <person name="Chain P."/>
            <person name="Ahlgren N.A."/>
            <person name="Arellano A."/>
            <person name="Coleman M."/>
            <person name="Hauser L."/>
            <person name="Hess W.R."/>
            <person name="Johnson Z.I."/>
            <person name="Land M.L."/>
            <person name="Lindell D."/>
            <person name="Post A.F."/>
            <person name="Regala W."/>
            <person name="Shah M."/>
            <person name="Shaw S.L."/>
            <person name="Steglich C."/>
            <person name="Sullivan M.B."/>
            <person name="Ting C.S."/>
            <person name="Tolonen A."/>
            <person name="Webb E.A."/>
            <person name="Zinser E.R."/>
            <person name="Chisholm S.W."/>
        </authorList>
    </citation>
    <scope>NUCLEOTIDE SEQUENCE [LARGE SCALE GENOMIC DNA]</scope>
    <source>
        <strain evidence="3">CCMP1986 / NIES-2087 / MED4</strain>
    </source>
</reference>
<dbReference type="RefSeq" id="WP_011133211.1">
    <property type="nucleotide sequence ID" value="NC_005072.1"/>
</dbReference>
<evidence type="ECO:0000313" key="3">
    <source>
        <dbReference type="Proteomes" id="UP000001026"/>
    </source>
</evidence>
<dbReference type="KEGG" id="pmm:PMM1583"/>
<dbReference type="eggNOG" id="ENOG5031S34">
    <property type="taxonomic scope" value="Bacteria"/>
</dbReference>
<dbReference type="AlphaFoldDB" id="Q7UZS2"/>
<dbReference type="OrthoDB" id="513241at2"/>
<evidence type="ECO:0008006" key="4">
    <source>
        <dbReference type="Google" id="ProtNLM"/>
    </source>
</evidence>
<dbReference type="Proteomes" id="UP000001026">
    <property type="component" value="Chromosome"/>
</dbReference>
<keyword evidence="1" id="KW-1133">Transmembrane helix</keyword>
<evidence type="ECO:0000256" key="1">
    <source>
        <dbReference type="SAM" id="Phobius"/>
    </source>
</evidence>
<feature type="transmembrane region" description="Helical" evidence="1">
    <location>
        <begin position="81"/>
        <end position="104"/>
    </location>
</feature>
<keyword evidence="1" id="KW-0812">Transmembrane</keyword>
<dbReference type="STRING" id="59919.PMM1583"/>
<proteinExistence type="predicted"/>
<name>Q7UZS2_PROMP</name>
<protein>
    <recommendedName>
        <fullName evidence="4">Cofactor assembly of complex C subunit B</fullName>
    </recommendedName>
</protein>
<keyword evidence="1" id="KW-0472">Membrane</keyword>
<dbReference type="PANTHER" id="PTHR35302:SF1">
    <property type="entry name" value="PROTEIN COFACTOR ASSEMBLY OF COMPLEX C SUBUNIT B CCB1, CHLOROPLASTIC"/>
    <property type="match status" value="1"/>
</dbReference>
<gene>
    <name evidence="2" type="ordered locus">PMM1583</name>
</gene>